<dbReference type="RefSeq" id="WP_110041881.1">
    <property type="nucleotide sequence ID" value="NZ_CP054613.1"/>
</dbReference>
<dbReference type="InterPro" id="IPR023214">
    <property type="entry name" value="HAD_sf"/>
</dbReference>
<dbReference type="Gene3D" id="3.40.50.720">
    <property type="entry name" value="NAD(P)-binding Rossmann-like Domain"/>
    <property type="match status" value="1"/>
</dbReference>
<dbReference type="AlphaFoldDB" id="A0A2V2YZV8"/>
<name>A0A2V2YZV8_9BACL</name>
<dbReference type="EMBL" id="QGTQ01000001">
    <property type="protein sequence ID" value="PWW08334.1"/>
    <property type="molecule type" value="Genomic_DNA"/>
</dbReference>
<dbReference type="GO" id="GO:0016787">
    <property type="term" value="F:hydrolase activity"/>
    <property type="evidence" value="ECO:0007669"/>
    <property type="project" value="UniProtKB-KW"/>
</dbReference>
<dbReference type="Gene3D" id="3.40.50.1000">
    <property type="entry name" value="HAD superfamily/HAD-like"/>
    <property type="match status" value="1"/>
</dbReference>
<organism evidence="1 2">
    <name type="scientific">Paenibacillus cellulosilyticus</name>
    <dbReference type="NCBI Taxonomy" id="375489"/>
    <lineage>
        <taxon>Bacteria</taxon>
        <taxon>Bacillati</taxon>
        <taxon>Bacillota</taxon>
        <taxon>Bacilli</taxon>
        <taxon>Bacillales</taxon>
        <taxon>Paenibacillaceae</taxon>
        <taxon>Paenibacillus</taxon>
    </lineage>
</organism>
<gene>
    <name evidence="1" type="ORF">DFQ01_10155</name>
</gene>
<accession>A0A2V2YZV8</accession>
<dbReference type="InterPro" id="IPR036412">
    <property type="entry name" value="HAD-like_sf"/>
</dbReference>
<dbReference type="OrthoDB" id="9816564at2"/>
<reference evidence="1 2" key="1">
    <citation type="submission" date="2018-05" db="EMBL/GenBank/DDBJ databases">
        <title>Genomic Encyclopedia of Type Strains, Phase III (KMG-III): the genomes of soil and plant-associated and newly described type strains.</title>
        <authorList>
            <person name="Whitman W."/>
        </authorList>
    </citation>
    <scope>NUCLEOTIDE SEQUENCE [LARGE SCALE GENOMIC DNA]</scope>
    <source>
        <strain evidence="1 2">CECT 5696</strain>
    </source>
</reference>
<evidence type="ECO:0000313" key="2">
    <source>
        <dbReference type="Proteomes" id="UP000246635"/>
    </source>
</evidence>
<comment type="caution">
    <text evidence="1">The sequence shown here is derived from an EMBL/GenBank/DDBJ whole genome shotgun (WGS) entry which is preliminary data.</text>
</comment>
<protein>
    <submittedName>
        <fullName evidence="1">Putative HAD superfamily hydrolase</fullName>
    </submittedName>
</protein>
<dbReference type="Gene3D" id="1.10.150.400">
    <property type="match status" value="1"/>
</dbReference>
<sequence length="707" mass="81746">MVDEKQYIINAFQTHFGAFINRRLAIYGIGPNTRHIVEHFTNFDIVGLMDEARAGETIYGKLVLTVDEVAEMNVDAIVIVARSNNVRIIYRRIAEMCAANCIYVYDVNGNLLGNANDETRALDSYNEITEQRLREKIAHADVVSFDVFDTLVMRRTLYPQDIFEIVEDRIRVTGKWDGEFTKLRIKAERELYNEGPNPKIDVIYDRIQQWLGFSNDIKRELQQLEIQVEAEHLVRREKMCEIFRFSVAQGKEVFLVSDMYLPVIILEPLLAELGIRVQSGHLLVSCDFGVTKSNGLYSILRERFAGRTIVHIGDNIEADIHAAKSYGIEDTFHVQSALNMLEDSYANELLKYDATLNNRLMIGEFTSCQLNDPFLFAATKGKFRVGSPYEMTYSFVAPVVYRFFSWMIAKAKELKLERILLGARDGYIMERISQQVRKTIPDLPQTQYLYISRATAVLAGIHTDEDIVFAASLAYSGSMEDMLRSRFRLMPVEIQRRENEGDAAYVLKHRDAILREADIARKYYLQYWKTLGIPTGARVGFFDFVSSGTCQKALSNIVDCELQGLYFARIQSGGGYKADIKIETLFEVRNIYESSWNLLDDYFFMENILTSFEPSLQAFDEAGRPVFATEHRTTEQLEYLQESQQALLDYFRETKLDMRQALNVSLEVPDLLIRSLRECYTVREMDYFEHESLVDEFTNRYFELQKH</sequence>
<proteinExistence type="predicted"/>
<dbReference type="SUPFAM" id="SSF56784">
    <property type="entry name" value="HAD-like"/>
    <property type="match status" value="1"/>
</dbReference>
<keyword evidence="1" id="KW-0378">Hydrolase</keyword>
<evidence type="ECO:0000313" key="1">
    <source>
        <dbReference type="EMBL" id="PWW08334.1"/>
    </source>
</evidence>
<dbReference type="Proteomes" id="UP000246635">
    <property type="component" value="Unassembled WGS sequence"/>
</dbReference>
<keyword evidence="2" id="KW-1185">Reference proteome</keyword>